<evidence type="ECO:0000259" key="7">
    <source>
        <dbReference type="Pfam" id="PF03636"/>
    </source>
</evidence>
<name>A0A940STJ3_9ENTE</name>
<sequence>MNYIAIKLQASQVQLVSKTGLPIAKAEWAVSLDNWHEKVLSLAEKINTFDWEFMGIAIDLSKEDLTDLDKSAMQTLSESVNCPLVLAADLASVANVEAYFKQVAAEQTWTLDYYGYTPGKSEYSVESLLTTGNGFIGLRGTLPEMEISEAHYPATYLAGLYNGAPSVIEGRTVINEDFVNSPNLQYLSLKIENQPVLEINEQSLTSLHRHLDLRTGVFTAEALVNSQGYQLKIITRRVVNMAAKDHYSLSYEVTPMNFSGKIKLIAKSDASVINFNTERYRSLTSEHLDITHLSAEGATTTVAVSTKQSKIQVIQHSELSGELLEHEVVNEISETEIVQTIAVEAKEGESYGIEKSVTVAYFFPEEASASADYLVSPTPAKTFETNRLESYQAWLGLWEKADISVTGDLMSQKLLRLHTYHLLVSGSPIANQALDVSITARGLHGEAYRGHIFWDEIFILPFYQLHFPEMAKQLLMYRYHRLGAAKENAKEAGYSGAMYPWQSGLDGTEQTQEVHLNPLSGEWGEDYSRLQRHVSLAIAYNVWNYWHNTGDRQFISQYGTEMLLEIAEFWRSKALWNEKLNRYSIPNVMGPDEFHEAYPNSQEGGVTDNAYTNMMVVWLFEEIATLLTELTTAELGELQIKTGITAEKLAEMQAIRQQLNLEINDEGIIAQYAGYFELKEVDWEYYREKFGNIYRMDRILKADGKSADDYQVAKQADTLMTFYNLAKAKVDDILTDLNYHLPADYLEKNLDYYLQRTSHGSTLSRIVHAQLAEMVGKRELSWQLYQEALRSDYQDIQGGTTAEGIHTGVMAATLMVTLQTYGGVDSRGELLSFAPDLPNTWQALRFCLTRFGVMYQVRLTTATIEVIANEDTSILIGQTLYDLTKNQPLKVSY</sequence>
<reference evidence="8" key="1">
    <citation type="submission" date="2020-12" db="EMBL/GenBank/DDBJ databases">
        <title>Vagococcus allomyrinae sp. nov. and Enterococcus lavae sp. nov., isolated from the larvae of Allomyrina dichotoma.</title>
        <authorList>
            <person name="Lee S.D."/>
        </authorList>
    </citation>
    <scope>NUCLEOTIDE SEQUENCE</scope>
    <source>
        <strain evidence="8">BWB3-3</strain>
    </source>
</reference>
<accession>A0A940STJ3</accession>
<feature type="domain" description="Glycoside hydrolase family 65 N-terminal" evidence="7">
    <location>
        <begin position="120"/>
        <end position="360"/>
    </location>
</feature>
<dbReference type="RefSeq" id="WP_209531002.1">
    <property type="nucleotide sequence ID" value="NZ_JAEEGA010000014.1"/>
</dbReference>
<dbReference type="InterPro" id="IPR037018">
    <property type="entry name" value="GH65_N"/>
</dbReference>
<evidence type="ECO:0000256" key="1">
    <source>
        <dbReference type="ARBA" id="ARBA00006768"/>
    </source>
</evidence>
<organism evidence="8 9">
    <name type="scientific">Vagococcus allomyrinae</name>
    <dbReference type="NCBI Taxonomy" id="2794353"/>
    <lineage>
        <taxon>Bacteria</taxon>
        <taxon>Bacillati</taxon>
        <taxon>Bacillota</taxon>
        <taxon>Bacilli</taxon>
        <taxon>Lactobacillales</taxon>
        <taxon>Enterococcaceae</taxon>
        <taxon>Vagococcus</taxon>
    </lineage>
</organism>
<dbReference type="Gene3D" id="2.70.98.40">
    <property type="entry name" value="Glycoside hydrolase, family 65, N-terminal domain"/>
    <property type="match status" value="1"/>
</dbReference>
<feature type="domain" description="Glycoside hydrolase family 65 central catalytic" evidence="6">
    <location>
        <begin position="416"/>
        <end position="815"/>
    </location>
</feature>
<keyword evidence="8" id="KW-0378">Hydrolase</keyword>
<dbReference type="GO" id="GO:0030246">
    <property type="term" value="F:carbohydrate binding"/>
    <property type="evidence" value="ECO:0007669"/>
    <property type="project" value="InterPro"/>
</dbReference>
<evidence type="ECO:0000256" key="4">
    <source>
        <dbReference type="PIRSR" id="PIRSR036289-50"/>
    </source>
</evidence>
<dbReference type="GO" id="GO:0004553">
    <property type="term" value="F:hydrolase activity, hydrolyzing O-glycosyl compounds"/>
    <property type="evidence" value="ECO:0007669"/>
    <property type="project" value="TreeGrafter"/>
</dbReference>
<dbReference type="InterPro" id="IPR012341">
    <property type="entry name" value="6hp_glycosidase-like_sf"/>
</dbReference>
<dbReference type="InterPro" id="IPR011013">
    <property type="entry name" value="Gal_mutarotase_sf_dom"/>
</dbReference>
<keyword evidence="2" id="KW-0328">Glycosyltransferase</keyword>
<gene>
    <name evidence="8" type="ORF">I6N95_19440</name>
</gene>
<evidence type="ECO:0000259" key="6">
    <source>
        <dbReference type="Pfam" id="PF03632"/>
    </source>
</evidence>
<protein>
    <submittedName>
        <fullName evidence="8">Glycoside hydrolase family 65 protein</fullName>
    </submittedName>
</protein>
<dbReference type="Gene3D" id="2.60.420.10">
    <property type="entry name" value="Maltose phosphorylase, domain 3"/>
    <property type="match status" value="1"/>
</dbReference>
<evidence type="ECO:0000313" key="9">
    <source>
        <dbReference type="Proteomes" id="UP000674938"/>
    </source>
</evidence>
<dbReference type="SUPFAM" id="SSF74650">
    <property type="entry name" value="Galactose mutarotase-like"/>
    <property type="match status" value="1"/>
</dbReference>
<dbReference type="InterPro" id="IPR017045">
    <property type="entry name" value="Malt_Pase/Glycosyl_Hdrlase"/>
</dbReference>
<dbReference type="InterPro" id="IPR005196">
    <property type="entry name" value="Glyco_hydro_65_N"/>
</dbReference>
<dbReference type="PANTHER" id="PTHR11051">
    <property type="entry name" value="GLYCOSYL HYDROLASE-RELATED"/>
    <property type="match status" value="1"/>
</dbReference>
<evidence type="ECO:0000256" key="2">
    <source>
        <dbReference type="ARBA" id="ARBA00022676"/>
    </source>
</evidence>
<proteinExistence type="inferred from homology"/>
<dbReference type="SUPFAM" id="SSF48208">
    <property type="entry name" value="Six-hairpin glycosidases"/>
    <property type="match status" value="1"/>
</dbReference>
<feature type="binding site" evidence="5">
    <location>
        <begin position="454"/>
        <end position="455"/>
    </location>
    <ligand>
        <name>substrate</name>
    </ligand>
</feature>
<comment type="caution">
    <text evidence="8">The sequence shown here is derived from an EMBL/GenBank/DDBJ whole genome shotgun (WGS) entry which is preliminary data.</text>
</comment>
<dbReference type="EMBL" id="JAEEGA010000014">
    <property type="protein sequence ID" value="MBP1043197.1"/>
    <property type="molecule type" value="Genomic_DNA"/>
</dbReference>
<dbReference type="PANTHER" id="PTHR11051:SF8">
    <property type="entry name" value="PROTEIN-GLUCOSYLGALACTOSYLHYDROXYLYSINE GLUCOSIDASE"/>
    <property type="match status" value="1"/>
</dbReference>
<evidence type="ECO:0000256" key="5">
    <source>
        <dbReference type="PIRSR" id="PIRSR036289-51"/>
    </source>
</evidence>
<dbReference type="InterPro" id="IPR005195">
    <property type="entry name" value="Glyco_hydro_65_M"/>
</dbReference>
<dbReference type="Pfam" id="PF03632">
    <property type="entry name" value="Glyco_hydro_65m"/>
    <property type="match status" value="1"/>
</dbReference>
<keyword evidence="3" id="KW-0808">Transferase</keyword>
<comment type="similarity">
    <text evidence="1">Belongs to the glycosyl hydrolase 65 family.</text>
</comment>
<keyword evidence="9" id="KW-1185">Reference proteome</keyword>
<dbReference type="Proteomes" id="UP000674938">
    <property type="component" value="Unassembled WGS sequence"/>
</dbReference>
<dbReference type="Pfam" id="PF03636">
    <property type="entry name" value="Glyco_hydro_65N"/>
    <property type="match status" value="1"/>
</dbReference>
<evidence type="ECO:0000313" key="8">
    <source>
        <dbReference type="EMBL" id="MBP1043197.1"/>
    </source>
</evidence>
<dbReference type="PIRSF" id="PIRSF036289">
    <property type="entry name" value="Glycosyl_hydrolase_malt_phosph"/>
    <property type="match status" value="1"/>
</dbReference>
<feature type="active site" description="Proton donor" evidence="4">
    <location>
        <position position="593"/>
    </location>
</feature>
<dbReference type="Gene3D" id="1.50.10.10">
    <property type="match status" value="1"/>
</dbReference>
<dbReference type="GO" id="GO:0016757">
    <property type="term" value="F:glycosyltransferase activity"/>
    <property type="evidence" value="ECO:0007669"/>
    <property type="project" value="UniProtKB-KW"/>
</dbReference>
<dbReference type="InterPro" id="IPR008928">
    <property type="entry name" value="6-hairpin_glycosidase_sf"/>
</dbReference>
<dbReference type="GO" id="GO:0005975">
    <property type="term" value="P:carbohydrate metabolic process"/>
    <property type="evidence" value="ECO:0007669"/>
    <property type="project" value="InterPro"/>
</dbReference>
<feature type="binding site" evidence="5">
    <location>
        <begin position="714"/>
        <end position="715"/>
    </location>
    <ligand>
        <name>substrate</name>
    </ligand>
</feature>
<evidence type="ECO:0000256" key="3">
    <source>
        <dbReference type="ARBA" id="ARBA00022679"/>
    </source>
</evidence>
<dbReference type="AlphaFoldDB" id="A0A940STJ3"/>